<protein>
    <submittedName>
        <fullName evidence="9">YicC family protein</fullName>
    </submittedName>
</protein>
<organism evidence="9 10">
    <name type="scientific">Ruegeria marisflavi</name>
    <dbReference type="NCBI Taxonomy" id="2984152"/>
    <lineage>
        <taxon>Bacteria</taxon>
        <taxon>Pseudomonadati</taxon>
        <taxon>Pseudomonadota</taxon>
        <taxon>Alphaproteobacteria</taxon>
        <taxon>Rhodobacterales</taxon>
        <taxon>Roseobacteraceae</taxon>
        <taxon>Ruegeria</taxon>
    </lineage>
</organism>
<evidence type="ECO:0000256" key="3">
    <source>
        <dbReference type="ARBA" id="ARBA00022759"/>
    </source>
</evidence>
<evidence type="ECO:0000256" key="4">
    <source>
        <dbReference type="ARBA" id="ARBA00022801"/>
    </source>
</evidence>
<name>A0ABT2WPF6_9RHOB</name>
<feature type="coiled-coil region" evidence="6">
    <location>
        <begin position="159"/>
        <end position="189"/>
    </location>
</feature>
<dbReference type="InterPro" id="IPR005229">
    <property type="entry name" value="YicC/YloC-like"/>
</dbReference>
<comment type="cofactor">
    <cofactor evidence="1">
        <name>a divalent metal cation</name>
        <dbReference type="ChEBI" id="CHEBI:60240"/>
    </cofactor>
</comment>
<evidence type="ECO:0000256" key="6">
    <source>
        <dbReference type="SAM" id="Coils"/>
    </source>
</evidence>
<keyword evidence="6" id="KW-0175">Coiled coil</keyword>
<evidence type="ECO:0000313" key="9">
    <source>
        <dbReference type="EMBL" id="MCU9837117.1"/>
    </source>
</evidence>
<feature type="domain" description="Endoribonuclease YicC-like N-terminal" evidence="7">
    <location>
        <begin position="2"/>
        <end position="159"/>
    </location>
</feature>
<dbReference type="NCBIfam" id="TIGR00255">
    <property type="entry name" value="YicC/YloC family endoribonuclease"/>
    <property type="match status" value="1"/>
</dbReference>
<reference evidence="9 10" key="1">
    <citation type="submission" date="2022-10" db="EMBL/GenBank/DDBJ databases">
        <title>Ruegeria sp. nov., isolated from ocean surface water.</title>
        <authorList>
            <person name="He W."/>
            <person name="Wang L."/>
            <person name="Zhang D.-F."/>
        </authorList>
    </citation>
    <scope>NUCLEOTIDE SEQUENCE [LARGE SCALE GENOMIC DNA]</scope>
    <source>
        <strain evidence="9 10">WL0004</strain>
    </source>
</reference>
<keyword evidence="4" id="KW-0378">Hydrolase</keyword>
<dbReference type="EMBL" id="JAOVQN010000003">
    <property type="protein sequence ID" value="MCU9837117.1"/>
    <property type="molecule type" value="Genomic_DNA"/>
</dbReference>
<comment type="similarity">
    <text evidence="5">Belongs to the YicC/YloC family.</text>
</comment>
<dbReference type="PANTHER" id="PTHR30636:SF3">
    <property type="entry name" value="UPF0701 PROTEIN YICC"/>
    <property type="match status" value="1"/>
</dbReference>
<proteinExistence type="inferred from homology"/>
<evidence type="ECO:0000256" key="5">
    <source>
        <dbReference type="ARBA" id="ARBA00035648"/>
    </source>
</evidence>
<keyword evidence="10" id="KW-1185">Reference proteome</keyword>
<evidence type="ECO:0000256" key="1">
    <source>
        <dbReference type="ARBA" id="ARBA00001968"/>
    </source>
</evidence>
<keyword evidence="2" id="KW-0540">Nuclease</keyword>
<sequence>MIRSMTAFASARGEKAPFSWSWDLRSVNAKGLDLRLRVPDWLDGLEAALRADLTKALSRGSVNLTLRLGRGEEVPSLALNQAALAAVLDALAETEEQAMARGLTLAPSCAADLLALRGVLDAGSGEEDLTPVIAELKAEFGPLVQAFVQMREAEGMALAEILQNQLTRVEELTAQASELAEARKEAVAETLRANLARVLDNTDGADPDRVAQELALLAVKADVTEELDRLRAHVRAARGLLAQGGAVGRKLDFLMQEFNREANTLCSKSQNADLTAVGLELKAVIDQMREQVQNVE</sequence>
<comment type="caution">
    <text evidence="9">The sequence shown here is derived from an EMBL/GenBank/DDBJ whole genome shotgun (WGS) entry which is preliminary data.</text>
</comment>
<keyword evidence="3" id="KW-0255">Endonuclease</keyword>
<dbReference type="PANTHER" id="PTHR30636">
    <property type="entry name" value="UPF0701 PROTEIN YICC"/>
    <property type="match status" value="1"/>
</dbReference>
<evidence type="ECO:0000313" key="10">
    <source>
        <dbReference type="Proteomes" id="UP001321014"/>
    </source>
</evidence>
<dbReference type="Pfam" id="PF08340">
    <property type="entry name" value="YicC-like_C"/>
    <property type="match status" value="1"/>
</dbReference>
<dbReference type="Pfam" id="PF03755">
    <property type="entry name" value="YicC-like_N"/>
    <property type="match status" value="1"/>
</dbReference>
<dbReference type="InterPro" id="IPR013527">
    <property type="entry name" value="YicC-like_N"/>
</dbReference>
<dbReference type="Proteomes" id="UP001321014">
    <property type="component" value="Unassembled WGS sequence"/>
</dbReference>
<evidence type="ECO:0000259" key="8">
    <source>
        <dbReference type="Pfam" id="PF08340"/>
    </source>
</evidence>
<dbReference type="RefSeq" id="WP_263387288.1">
    <property type="nucleotide sequence ID" value="NZ_JAOVQN010000003.1"/>
</dbReference>
<accession>A0ABT2WPF6</accession>
<evidence type="ECO:0000256" key="2">
    <source>
        <dbReference type="ARBA" id="ARBA00022722"/>
    </source>
</evidence>
<gene>
    <name evidence="9" type="ORF">OEZ49_05020</name>
</gene>
<feature type="domain" description="Endoribonuclease YicC-like C-terminal" evidence="8">
    <location>
        <begin position="178"/>
        <end position="296"/>
    </location>
</feature>
<evidence type="ECO:0000259" key="7">
    <source>
        <dbReference type="Pfam" id="PF03755"/>
    </source>
</evidence>
<dbReference type="InterPro" id="IPR013551">
    <property type="entry name" value="YicC-like_C"/>
</dbReference>